<sequence>MQMLRPFKRALKIGDVWADPDIGSHAFRNYYTRNSWTRRIDSTSLQRLRREGKKGTMAALNLKSALKTSRMSYLMITAELMRFEPNICNKNLLFSSPTR</sequence>
<protein>
    <submittedName>
        <fullName evidence="1">Uncharacterized protein</fullName>
    </submittedName>
</protein>
<keyword evidence="2" id="KW-1185">Reference proteome</keyword>
<dbReference type="GeneID" id="54585406"/>
<proteinExistence type="predicted"/>
<dbReference type="AlphaFoldDB" id="A0A6A6I939"/>
<evidence type="ECO:0000313" key="1">
    <source>
        <dbReference type="EMBL" id="KAF2246886.1"/>
    </source>
</evidence>
<accession>A0A6A6I939</accession>
<evidence type="ECO:0000313" key="2">
    <source>
        <dbReference type="Proteomes" id="UP000800094"/>
    </source>
</evidence>
<name>A0A6A6I939_9PLEO</name>
<organism evidence="1 2">
    <name type="scientific">Trematosphaeria pertusa</name>
    <dbReference type="NCBI Taxonomy" id="390896"/>
    <lineage>
        <taxon>Eukaryota</taxon>
        <taxon>Fungi</taxon>
        <taxon>Dikarya</taxon>
        <taxon>Ascomycota</taxon>
        <taxon>Pezizomycotina</taxon>
        <taxon>Dothideomycetes</taxon>
        <taxon>Pleosporomycetidae</taxon>
        <taxon>Pleosporales</taxon>
        <taxon>Massarineae</taxon>
        <taxon>Trematosphaeriaceae</taxon>
        <taxon>Trematosphaeria</taxon>
    </lineage>
</organism>
<reference evidence="1" key="1">
    <citation type="journal article" date="2020" name="Stud. Mycol.">
        <title>101 Dothideomycetes genomes: a test case for predicting lifestyles and emergence of pathogens.</title>
        <authorList>
            <person name="Haridas S."/>
            <person name="Albert R."/>
            <person name="Binder M."/>
            <person name="Bloem J."/>
            <person name="Labutti K."/>
            <person name="Salamov A."/>
            <person name="Andreopoulos B."/>
            <person name="Baker S."/>
            <person name="Barry K."/>
            <person name="Bills G."/>
            <person name="Bluhm B."/>
            <person name="Cannon C."/>
            <person name="Castanera R."/>
            <person name="Culley D."/>
            <person name="Daum C."/>
            <person name="Ezra D."/>
            <person name="Gonzalez J."/>
            <person name="Henrissat B."/>
            <person name="Kuo A."/>
            <person name="Liang C."/>
            <person name="Lipzen A."/>
            <person name="Lutzoni F."/>
            <person name="Magnuson J."/>
            <person name="Mondo S."/>
            <person name="Nolan M."/>
            <person name="Ohm R."/>
            <person name="Pangilinan J."/>
            <person name="Park H.-J."/>
            <person name="Ramirez L."/>
            <person name="Alfaro M."/>
            <person name="Sun H."/>
            <person name="Tritt A."/>
            <person name="Yoshinaga Y."/>
            <person name="Zwiers L.-H."/>
            <person name="Turgeon B."/>
            <person name="Goodwin S."/>
            <person name="Spatafora J."/>
            <person name="Crous P."/>
            <person name="Grigoriev I."/>
        </authorList>
    </citation>
    <scope>NUCLEOTIDE SEQUENCE</scope>
    <source>
        <strain evidence="1">CBS 122368</strain>
    </source>
</reference>
<dbReference type="EMBL" id="ML987198">
    <property type="protein sequence ID" value="KAF2246886.1"/>
    <property type="molecule type" value="Genomic_DNA"/>
</dbReference>
<dbReference type="Proteomes" id="UP000800094">
    <property type="component" value="Unassembled WGS sequence"/>
</dbReference>
<gene>
    <name evidence="1" type="ORF">BU26DRAFT_55091</name>
</gene>
<dbReference type="RefSeq" id="XP_033681890.1">
    <property type="nucleotide sequence ID" value="XM_033832076.1"/>
</dbReference>